<dbReference type="SUPFAM" id="SSF48498">
    <property type="entry name" value="Tetracyclin repressor-like, C-terminal domain"/>
    <property type="match status" value="1"/>
</dbReference>
<evidence type="ECO:0000313" key="5">
    <source>
        <dbReference type="EMBL" id="VAW95028.1"/>
    </source>
</evidence>
<dbReference type="Gene3D" id="1.10.357.10">
    <property type="entry name" value="Tetracycline Repressor, domain 2"/>
    <property type="match status" value="1"/>
</dbReference>
<evidence type="ECO:0000256" key="2">
    <source>
        <dbReference type="ARBA" id="ARBA00023125"/>
    </source>
</evidence>
<dbReference type="AlphaFoldDB" id="A0A3B0ZNJ7"/>
<dbReference type="PANTHER" id="PTHR47506">
    <property type="entry name" value="TRANSCRIPTIONAL REGULATORY PROTEIN"/>
    <property type="match status" value="1"/>
</dbReference>
<organism evidence="5">
    <name type="scientific">hydrothermal vent metagenome</name>
    <dbReference type="NCBI Taxonomy" id="652676"/>
    <lineage>
        <taxon>unclassified sequences</taxon>
        <taxon>metagenomes</taxon>
        <taxon>ecological metagenomes</taxon>
    </lineage>
</organism>
<gene>
    <name evidence="5" type="ORF">MNBD_GAMMA23-1905</name>
</gene>
<reference evidence="5" key="1">
    <citation type="submission" date="2018-06" db="EMBL/GenBank/DDBJ databases">
        <authorList>
            <person name="Zhirakovskaya E."/>
        </authorList>
    </citation>
    <scope>NUCLEOTIDE SEQUENCE</scope>
</reference>
<keyword evidence="3" id="KW-0804">Transcription</keyword>
<accession>A0A3B0ZNJ7</accession>
<dbReference type="InterPro" id="IPR001647">
    <property type="entry name" value="HTH_TetR"/>
</dbReference>
<dbReference type="InterPro" id="IPR036271">
    <property type="entry name" value="Tet_transcr_reg_TetR-rel_C_sf"/>
</dbReference>
<dbReference type="PROSITE" id="PS50977">
    <property type="entry name" value="HTH_TETR_2"/>
    <property type="match status" value="1"/>
</dbReference>
<dbReference type="InterPro" id="IPR009057">
    <property type="entry name" value="Homeodomain-like_sf"/>
</dbReference>
<dbReference type="Pfam" id="PF00440">
    <property type="entry name" value="TetR_N"/>
    <property type="match status" value="1"/>
</dbReference>
<dbReference type="PRINTS" id="PR00455">
    <property type="entry name" value="HTHTETR"/>
</dbReference>
<dbReference type="GO" id="GO:0003677">
    <property type="term" value="F:DNA binding"/>
    <property type="evidence" value="ECO:0007669"/>
    <property type="project" value="UniProtKB-KW"/>
</dbReference>
<keyword evidence="2" id="KW-0238">DNA-binding</keyword>
<dbReference type="PANTHER" id="PTHR47506:SF6">
    <property type="entry name" value="HTH-TYPE TRANSCRIPTIONAL REPRESSOR NEMR"/>
    <property type="match status" value="1"/>
</dbReference>
<evidence type="ECO:0000256" key="1">
    <source>
        <dbReference type="ARBA" id="ARBA00023015"/>
    </source>
</evidence>
<evidence type="ECO:0000256" key="3">
    <source>
        <dbReference type="ARBA" id="ARBA00023163"/>
    </source>
</evidence>
<proteinExistence type="predicted"/>
<name>A0A3B0ZNJ7_9ZZZZ</name>
<protein>
    <submittedName>
        <fullName evidence="5">Transcriptional regulator, AcrR family</fullName>
    </submittedName>
</protein>
<keyword evidence="1" id="KW-0805">Transcription regulation</keyword>
<sequence length="182" mass="20811">MRNKIVSTADDLFYRQGFNHTSFSDIASAVGISRGNFYYHFKTKDDILAAVIENRKVGITQTLNEWNKNTPTPKERLHQYVDMIVGYQDNIVKYGCPLGTVCSELNKLENINYNDAIDMIALFRDWMIEQFILLGHSAEKSKDFAMHLLTCTQGITVVAQAFTDSAFIKREADILKDWLDSI</sequence>
<evidence type="ECO:0000259" key="4">
    <source>
        <dbReference type="PROSITE" id="PS50977"/>
    </source>
</evidence>
<dbReference type="EMBL" id="UOFT01000041">
    <property type="protein sequence ID" value="VAW95028.1"/>
    <property type="molecule type" value="Genomic_DNA"/>
</dbReference>
<dbReference type="SUPFAM" id="SSF46689">
    <property type="entry name" value="Homeodomain-like"/>
    <property type="match status" value="1"/>
</dbReference>
<feature type="domain" description="HTH tetR-type" evidence="4">
    <location>
        <begin position="1"/>
        <end position="59"/>
    </location>
</feature>